<keyword evidence="5 8" id="KW-1133">Transmembrane helix</keyword>
<feature type="region of interest" description="Disordered" evidence="7">
    <location>
        <begin position="1"/>
        <end position="37"/>
    </location>
</feature>
<feature type="compositionally biased region" description="Low complexity" evidence="7">
    <location>
        <begin position="10"/>
        <end position="34"/>
    </location>
</feature>
<evidence type="ECO:0000313" key="10">
    <source>
        <dbReference type="EMBL" id="QMS56683.1"/>
    </source>
</evidence>
<evidence type="ECO:0000259" key="9">
    <source>
        <dbReference type="Pfam" id="PF02397"/>
    </source>
</evidence>
<evidence type="ECO:0000256" key="7">
    <source>
        <dbReference type="SAM" id="MobiDB-lite"/>
    </source>
</evidence>
<reference evidence="10" key="1">
    <citation type="submission" date="2017-08" db="EMBL/GenBank/DDBJ databases">
        <authorList>
            <person name="Minaev M."/>
            <person name="Kurbakov K.A."/>
            <person name="Solodovnikova G.I."/>
            <person name="Kuznetsova O.A."/>
            <person name="Lisitsyn A.B."/>
        </authorList>
    </citation>
    <scope>NUCLEOTIDE SEQUENCE</scope>
    <source>
        <strain evidence="10">80</strain>
    </source>
</reference>
<feature type="domain" description="Bacterial sugar transferase" evidence="9">
    <location>
        <begin position="364"/>
        <end position="551"/>
    </location>
</feature>
<dbReference type="InterPro" id="IPR017475">
    <property type="entry name" value="EPS_sugar_tfrase"/>
</dbReference>
<dbReference type="InterPro" id="IPR003362">
    <property type="entry name" value="Bact_transf"/>
</dbReference>
<comment type="similarity">
    <text evidence="2">Belongs to the bacterial sugar transferase family.</text>
</comment>
<feature type="compositionally biased region" description="Low complexity" evidence="7">
    <location>
        <begin position="50"/>
        <end position="63"/>
    </location>
</feature>
<evidence type="ECO:0000256" key="5">
    <source>
        <dbReference type="ARBA" id="ARBA00022989"/>
    </source>
</evidence>
<evidence type="ECO:0000256" key="1">
    <source>
        <dbReference type="ARBA" id="ARBA00004141"/>
    </source>
</evidence>
<organism evidence="10 11">
    <name type="scientific">Kocuria varians</name>
    <name type="common">Micrococcus varians</name>
    <dbReference type="NCBI Taxonomy" id="1272"/>
    <lineage>
        <taxon>Bacteria</taxon>
        <taxon>Bacillati</taxon>
        <taxon>Actinomycetota</taxon>
        <taxon>Actinomycetes</taxon>
        <taxon>Micrococcales</taxon>
        <taxon>Micrococcaceae</taxon>
        <taxon>Kocuria</taxon>
    </lineage>
</organism>
<keyword evidence="3 10" id="KW-0808">Transferase</keyword>
<sequence length="557" mass="59042">MSPETEARSAPEAAPHPTAEALARAASGASSQLAPGAAHTLVPGTARQEPAGAGPPAGDVAPAHRPGLVRDIAEPAPVHGPLGTPWWVPYRAAALLCDLLAVGAAMGVATGLRFGRANTATVVGAPWLSCPAISAFIGLAWIAALAVRRAYSRHHLGFGDVEYRVVANATFVLLGGLSLAAVVFQLDVARGFLALALPLGFGLLILGRWLLRQVLVRRRAAGTMMEHALLIGSTPTVTWTAGHIARIPAAGYRVAAVLCAEPDAPDQIQLMDGTVLRNLGSWEGTQEVLDETGLRTVIVADDADTDRQFLRSLSLQLEGSDVRLVLTSRLTDVVGPRIHWRPVADLPLTTVDAPRLTGAKYVLKRGFDLVVAVLGGLLCSPLLVLAALAVKLQDGGPVLYRQQRVGIDGAAFTMYKFRSMRVGAEVEVTGLRADNQGHGSLLTLHNDPRVTPVGRVLRSWSVDELPQLLNVLRGDMAVVGPRPQLASGVAQLPENHQPRLTVKPGITGPWQVSERSSFFADESVCPDLAYVENWSLVGDAIIVLKTVRAVLTRDAAY</sequence>
<dbReference type="KEGG" id="kvr:CIB50_0001397"/>
<gene>
    <name evidence="10" type="primary">epsL_2</name>
    <name evidence="10" type="ORF">CIB50_0001397</name>
</gene>
<feature type="transmembrane region" description="Helical" evidence="8">
    <location>
        <begin position="92"/>
        <end position="112"/>
    </location>
</feature>
<dbReference type="GO" id="GO:0016780">
    <property type="term" value="F:phosphotransferase activity, for other substituted phosphate groups"/>
    <property type="evidence" value="ECO:0007669"/>
    <property type="project" value="TreeGrafter"/>
</dbReference>
<feature type="transmembrane region" description="Helical" evidence="8">
    <location>
        <begin position="369"/>
        <end position="390"/>
    </location>
</feature>
<feature type="transmembrane region" description="Helical" evidence="8">
    <location>
        <begin position="165"/>
        <end position="186"/>
    </location>
</feature>
<comment type="subcellular location">
    <subcellularLocation>
        <location evidence="1">Membrane</location>
        <topology evidence="1">Multi-pass membrane protein</topology>
    </subcellularLocation>
</comment>
<feature type="transmembrane region" description="Helical" evidence="8">
    <location>
        <begin position="124"/>
        <end position="144"/>
    </location>
</feature>
<dbReference type="PANTHER" id="PTHR30576:SF10">
    <property type="entry name" value="SLL5057 PROTEIN"/>
    <property type="match status" value="1"/>
</dbReference>
<dbReference type="Proteomes" id="UP000216825">
    <property type="component" value="Chromosome"/>
</dbReference>
<name>A0A7D7Q867_KOCVA</name>
<keyword evidence="4 8" id="KW-0812">Transmembrane</keyword>
<evidence type="ECO:0000256" key="6">
    <source>
        <dbReference type="ARBA" id="ARBA00023136"/>
    </source>
</evidence>
<keyword evidence="6 8" id="KW-0472">Membrane</keyword>
<dbReference type="AlphaFoldDB" id="A0A7D7Q867"/>
<evidence type="ECO:0000256" key="2">
    <source>
        <dbReference type="ARBA" id="ARBA00006464"/>
    </source>
</evidence>
<evidence type="ECO:0000256" key="4">
    <source>
        <dbReference type="ARBA" id="ARBA00022692"/>
    </source>
</evidence>
<accession>A0A7D7Q867</accession>
<feature type="region of interest" description="Disordered" evidence="7">
    <location>
        <begin position="45"/>
        <end position="64"/>
    </location>
</feature>
<dbReference type="GO" id="GO:0016020">
    <property type="term" value="C:membrane"/>
    <property type="evidence" value="ECO:0007669"/>
    <property type="project" value="UniProtKB-SubCell"/>
</dbReference>
<dbReference type="EC" id="2.-.-.-" evidence="10"/>
<dbReference type="NCBIfam" id="TIGR03025">
    <property type="entry name" value="EPS_sugtrans"/>
    <property type="match status" value="1"/>
</dbReference>
<evidence type="ECO:0000256" key="8">
    <source>
        <dbReference type="SAM" id="Phobius"/>
    </source>
</evidence>
<proteinExistence type="inferred from homology"/>
<evidence type="ECO:0000256" key="3">
    <source>
        <dbReference type="ARBA" id="ARBA00022679"/>
    </source>
</evidence>
<dbReference type="PANTHER" id="PTHR30576">
    <property type="entry name" value="COLANIC BIOSYNTHESIS UDP-GLUCOSE LIPID CARRIER TRANSFERASE"/>
    <property type="match status" value="1"/>
</dbReference>
<dbReference type="Pfam" id="PF02397">
    <property type="entry name" value="Bac_transf"/>
    <property type="match status" value="1"/>
</dbReference>
<evidence type="ECO:0000313" key="11">
    <source>
        <dbReference type="Proteomes" id="UP000216825"/>
    </source>
</evidence>
<keyword evidence="11" id="KW-1185">Reference proteome</keyword>
<feature type="transmembrane region" description="Helical" evidence="8">
    <location>
        <begin position="192"/>
        <end position="211"/>
    </location>
</feature>
<reference evidence="10" key="2">
    <citation type="submission" date="2020-07" db="EMBL/GenBank/DDBJ databases">
        <title>Genome of starter culture bacteria Kocuria salsicia reveals its technological properties and safety for usage in meat industry.</title>
        <authorList>
            <person name="Michael M."/>
            <person name="Konstantin K."/>
            <person name="Evgenii K."/>
            <person name="Galina S."/>
            <person name="Oksana K."/>
            <person name="Andrei L."/>
        </authorList>
    </citation>
    <scope>NUCLEOTIDE SEQUENCE [LARGE SCALE GENOMIC DNA]</scope>
    <source>
        <strain evidence="10">80</strain>
    </source>
</reference>
<protein>
    <submittedName>
        <fullName evidence="10">Putative sugar transferase EpsL</fullName>
        <ecNumber evidence="10">2.-.-.-</ecNumber>
    </submittedName>
</protein>
<dbReference type="EMBL" id="CP059343">
    <property type="protein sequence ID" value="QMS56683.1"/>
    <property type="molecule type" value="Genomic_DNA"/>
</dbReference>